<gene>
    <name evidence="2" type="ORF">PCON_11148</name>
</gene>
<accession>U4L436</accession>
<protein>
    <submittedName>
        <fullName evidence="2">Uncharacterized protein</fullName>
    </submittedName>
</protein>
<sequence>MESEPMAYVEASLHLIDSNKSGDSLPQHGESSIAEEIKKPMR</sequence>
<dbReference type="EMBL" id="HF935626">
    <property type="protein sequence ID" value="CCX11554.1"/>
    <property type="molecule type" value="Genomic_DNA"/>
</dbReference>
<keyword evidence="3" id="KW-1185">Reference proteome</keyword>
<proteinExistence type="predicted"/>
<evidence type="ECO:0000256" key="1">
    <source>
        <dbReference type="SAM" id="MobiDB-lite"/>
    </source>
</evidence>
<dbReference type="Proteomes" id="UP000018144">
    <property type="component" value="Unassembled WGS sequence"/>
</dbReference>
<name>U4L436_PYROM</name>
<evidence type="ECO:0000313" key="3">
    <source>
        <dbReference type="Proteomes" id="UP000018144"/>
    </source>
</evidence>
<dbReference type="AlphaFoldDB" id="U4L436"/>
<feature type="region of interest" description="Disordered" evidence="1">
    <location>
        <begin position="18"/>
        <end position="42"/>
    </location>
</feature>
<evidence type="ECO:0000313" key="2">
    <source>
        <dbReference type="EMBL" id="CCX11554.1"/>
    </source>
</evidence>
<organism evidence="2 3">
    <name type="scientific">Pyronema omphalodes (strain CBS 100304)</name>
    <name type="common">Pyronema confluens</name>
    <dbReference type="NCBI Taxonomy" id="1076935"/>
    <lineage>
        <taxon>Eukaryota</taxon>
        <taxon>Fungi</taxon>
        <taxon>Dikarya</taxon>
        <taxon>Ascomycota</taxon>
        <taxon>Pezizomycotina</taxon>
        <taxon>Pezizomycetes</taxon>
        <taxon>Pezizales</taxon>
        <taxon>Pyronemataceae</taxon>
        <taxon>Pyronema</taxon>
    </lineage>
</organism>
<reference evidence="2 3" key="1">
    <citation type="journal article" date="2013" name="PLoS Genet.">
        <title>The genome and development-dependent transcriptomes of Pyronema confluens: a window into fungal evolution.</title>
        <authorList>
            <person name="Traeger S."/>
            <person name="Altegoer F."/>
            <person name="Freitag M."/>
            <person name="Gabaldon T."/>
            <person name="Kempken F."/>
            <person name="Kumar A."/>
            <person name="Marcet-Houben M."/>
            <person name="Poggeler S."/>
            <person name="Stajich J.E."/>
            <person name="Nowrousian M."/>
        </authorList>
    </citation>
    <scope>NUCLEOTIDE SEQUENCE [LARGE SCALE GENOMIC DNA]</scope>
    <source>
        <strain evidence="3">CBS 100304</strain>
        <tissue evidence="2">Vegetative mycelium</tissue>
    </source>
</reference>